<evidence type="ECO:0000313" key="2">
    <source>
        <dbReference type="Proteomes" id="UP001166947"/>
    </source>
</evidence>
<dbReference type="EMBL" id="JANUXW010000005">
    <property type="protein sequence ID" value="MCS4534015.1"/>
    <property type="molecule type" value="Genomic_DNA"/>
</dbReference>
<proteinExistence type="predicted"/>
<sequence length="76" mass="8423">MPFIWNIVYVGADYISARVGGSIMFGGKKTVSVSAMSVWVHGRVVQTAGGYAIRPYGLLWVNFLKIRPSERLFQTA</sequence>
<name>A0ABT2FES7_9NEIS</name>
<protein>
    <submittedName>
        <fullName evidence="1">Uncharacterized protein</fullName>
    </submittedName>
</protein>
<comment type="caution">
    <text evidence="1">The sequence shown here is derived from an EMBL/GenBank/DDBJ whole genome shotgun (WGS) entry which is preliminary data.</text>
</comment>
<organism evidence="1 2">
    <name type="scientific">Neisseria montereyensis</name>
    <dbReference type="NCBI Taxonomy" id="2973938"/>
    <lineage>
        <taxon>Bacteria</taxon>
        <taxon>Pseudomonadati</taxon>
        <taxon>Pseudomonadota</taxon>
        <taxon>Betaproteobacteria</taxon>
        <taxon>Neisseriales</taxon>
        <taxon>Neisseriaceae</taxon>
        <taxon>Neisseria</taxon>
    </lineage>
</organism>
<evidence type="ECO:0000313" key="1">
    <source>
        <dbReference type="EMBL" id="MCS4534015.1"/>
    </source>
</evidence>
<accession>A0ABT2FES7</accession>
<reference evidence="1" key="1">
    <citation type="submission" date="2022-08" db="EMBL/GenBank/DDBJ databases">
        <authorList>
            <person name="Volokhov D.V."/>
            <person name="Furtak V.A."/>
            <person name="Zagorodnyaya T.A."/>
        </authorList>
    </citation>
    <scope>NUCLEOTIDE SEQUENCE</scope>
    <source>
        <strain evidence="1">CSL10203-ORH2</strain>
    </source>
</reference>
<reference evidence="1" key="2">
    <citation type="journal article" date="2023" name="Curr. Microbiol.">
        <title>Neisseria montereyensis sp. nov., Isolated from Oropharynx of California Sea Lion (Zalophus californianus): Genomic, Phylogenetic, and Phenotypic Study.</title>
        <authorList>
            <person name="Volokhov D.V."/>
            <person name="Zagorodnyaya T.A."/>
            <person name="Furtak V.A."/>
            <person name="Nattanmai G."/>
            <person name="Randall L."/>
            <person name="Jose S."/>
            <person name="Gao Y."/>
            <person name="Gulland F.M."/>
            <person name="Eisenberg T."/>
            <person name="Delmonte P."/>
            <person name="Blom J."/>
            <person name="Mitchell K.K."/>
        </authorList>
    </citation>
    <scope>NUCLEOTIDE SEQUENCE</scope>
    <source>
        <strain evidence="1">CSL10203-ORH2</strain>
    </source>
</reference>
<dbReference type="Proteomes" id="UP001166947">
    <property type="component" value="Unassembled WGS sequence"/>
</dbReference>
<keyword evidence="2" id="KW-1185">Reference proteome</keyword>
<gene>
    <name evidence="1" type="ORF">NXS09_06845</name>
</gene>
<dbReference type="RefSeq" id="WP_259291808.1">
    <property type="nucleotide sequence ID" value="NZ_JANUXW010000005.1"/>
</dbReference>